<dbReference type="AlphaFoldDB" id="A0A2J8ABX8"/>
<proteinExistence type="predicted"/>
<gene>
    <name evidence="1" type="ORF">TSOC_003307</name>
</gene>
<sequence>MQPHHRIASGRGVSPASTFRPQLPLMTLVVVSSSFSASSPLWELVEPFNAATSRLWQLRLHAFKAVSCCQVRCPWTGLGWEAPDPLLELPDSRLSIDDEGVQQL</sequence>
<dbReference type="EMBL" id="PGGS01000070">
    <property type="protein sequence ID" value="PNH10021.1"/>
    <property type="molecule type" value="Genomic_DNA"/>
</dbReference>
<name>A0A2J8ABX8_9CHLO</name>
<evidence type="ECO:0000313" key="2">
    <source>
        <dbReference type="Proteomes" id="UP000236333"/>
    </source>
</evidence>
<reference evidence="1 2" key="1">
    <citation type="journal article" date="2017" name="Mol. Biol. Evol.">
        <title>The 4-celled Tetrabaena socialis nuclear genome reveals the essential components for genetic control of cell number at the origin of multicellularity in the volvocine lineage.</title>
        <authorList>
            <person name="Featherston J."/>
            <person name="Arakaki Y."/>
            <person name="Hanschen E.R."/>
            <person name="Ferris P.J."/>
            <person name="Michod R.E."/>
            <person name="Olson B.J.S.C."/>
            <person name="Nozaki H."/>
            <person name="Durand P.M."/>
        </authorList>
    </citation>
    <scope>NUCLEOTIDE SEQUENCE [LARGE SCALE GENOMIC DNA]</scope>
    <source>
        <strain evidence="1 2">NIES-571</strain>
    </source>
</reference>
<organism evidence="1 2">
    <name type="scientific">Tetrabaena socialis</name>
    <dbReference type="NCBI Taxonomy" id="47790"/>
    <lineage>
        <taxon>Eukaryota</taxon>
        <taxon>Viridiplantae</taxon>
        <taxon>Chlorophyta</taxon>
        <taxon>core chlorophytes</taxon>
        <taxon>Chlorophyceae</taxon>
        <taxon>CS clade</taxon>
        <taxon>Chlamydomonadales</taxon>
        <taxon>Tetrabaenaceae</taxon>
        <taxon>Tetrabaena</taxon>
    </lineage>
</organism>
<dbReference type="Proteomes" id="UP000236333">
    <property type="component" value="Unassembled WGS sequence"/>
</dbReference>
<keyword evidence="2" id="KW-1185">Reference proteome</keyword>
<evidence type="ECO:0000313" key="1">
    <source>
        <dbReference type="EMBL" id="PNH10021.1"/>
    </source>
</evidence>
<comment type="caution">
    <text evidence="1">The sequence shown here is derived from an EMBL/GenBank/DDBJ whole genome shotgun (WGS) entry which is preliminary data.</text>
</comment>
<protein>
    <submittedName>
        <fullName evidence="1">Uncharacterized protein</fullName>
    </submittedName>
</protein>
<accession>A0A2J8ABX8</accession>